<comment type="caution">
    <text evidence="1">The sequence shown here is derived from an EMBL/GenBank/DDBJ whole genome shotgun (WGS) entry which is preliminary data.</text>
</comment>
<reference evidence="1" key="1">
    <citation type="journal article" date="2021" name="PeerJ">
        <title>Extensive microbial diversity within the chicken gut microbiome revealed by metagenomics and culture.</title>
        <authorList>
            <person name="Gilroy R."/>
            <person name="Ravi A."/>
            <person name="Getino M."/>
            <person name="Pursley I."/>
            <person name="Horton D.L."/>
            <person name="Alikhan N.F."/>
            <person name="Baker D."/>
            <person name="Gharbi K."/>
            <person name="Hall N."/>
            <person name="Watson M."/>
            <person name="Adriaenssens E.M."/>
            <person name="Foster-Nyarko E."/>
            <person name="Jarju S."/>
            <person name="Secka A."/>
            <person name="Antonio M."/>
            <person name="Oren A."/>
            <person name="Chaudhuri R.R."/>
            <person name="La Ragione R."/>
            <person name="Hildebrand F."/>
            <person name="Pallen M.J."/>
        </authorList>
    </citation>
    <scope>NUCLEOTIDE SEQUENCE</scope>
    <source>
        <strain evidence="1">CHK195-9823</strain>
    </source>
</reference>
<evidence type="ECO:0000313" key="2">
    <source>
        <dbReference type="Proteomes" id="UP000886814"/>
    </source>
</evidence>
<sequence length="349" mass="41381">MTDSGEKLFGVTPEMEEGFQKLKEIFDKEVFEFYIHQGQGYIPYMMNDALECYLVLTQCRCTGEYLAGYEESTLGYLSAEDGERILVVHQGEENIFTLWFEEIRIKLEGYSYHQIGHFWLEGKGQEQWRQLVYMLGTVYDKYGYFGETMCTPKEQELMRLMEFRPFRYWSPIKESLDPYYPDTAEGAMEMKKIAGLAGDGMMAFLAGVYEKIPLIFLEKVIIRRMERPCSQKLYEKIRELVCRESARYQNRDYGKEMNERIKQERTRIQEELHRRGFQGEYPRFYKKGMEILAAEEHPFTLGFMEWEKFDFRIRLMISEDSSGKARDLGLNGGFFKGKGREGRIWPKSY</sequence>
<gene>
    <name evidence="1" type="ORF">H9747_04205</name>
</gene>
<accession>A0A9D1TES4</accession>
<dbReference type="AlphaFoldDB" id="A0A9D1TES4"/>
<organism evidence="1 2">
    <name type="scientific">Candidatus Blautia stercorigallinarum</name>
    <dbReference type="NCBI Taxonomy" id="2838501"/>
    <lineage>
        <taxon>Bacteria</taxon>
        <taxon>Bacillati</taxon>
        <taxon>Bacillota</taxon>
        <taxon>Clostridia</taxon>
        <taxon>Lachnospirales</taxon>
        <taxon>Lachnospiraceae</taxon>
        <taxon>Blautia</taxon>
    </lineage>
</organism>
<dbReference type="Proteomes" id="UP000886814">
    <property type="component" value="Unassembled WGS sequence"/>
</dbReference>
<dbReference type="Pfam" id="PF12994">
    <property type="entry name" value="DUF3878"/>
    <property type="match status" value="1"/>
</dbReference>
<protein>
    <submittedName>
        <fullName evidence="1">DUF3878 family protein</fullName>
    </submittedName>
</protein>
<dbReference type="EMBL" id="DXIQ01000026">
    <property type="protein sequence ID" value="HIV38190.1"/>
    <property type="molecule type" value="Genomic_DNA"/>
</dbReference>
<proteinExistence type="predicted"/>
<name>A0A9D1TES4_9FIRM</name>
<dbReference type="InterPro" id="IPR024538">
    <property type="entry name" value="DUF3878"/>
</dbReference>
<reference evidence="1" key="2">
    <citation type="submission" date="2021-04" db="EMBL/GenBank/DDBJ databases">
        <authorList>
            <person name="Gilroy R."/>
        </authorList>
    </citation>
    <scope>NUCLEOTIDE SEQUENCE</scope>
    <source>
        <strain evidence="1">CHK195-9823</strain>
    </source>
</reference>
<evidence type="ECO:0000313" key="1">
    <source>
        <dbReference type="EMBL" id="HIV38190.1"/>
    </source>
</evidence>